<keyword evidence="5 12" id="KW-0812">Transmembrane</keyword>
<name>A0A0V1FSX3_TRIPS</name>
<comment type="function">
    <text evidence="12">Structural component of the gap junctions.</text>
</comment>
<accession>A0A0V1FSX3</accession>
<feature type="transmembrane region" description="Helical" evidence="12">
    <location>
        <begin position="28"/>
        <end position="45"/>
    </location>
</feature>
<keyword evidence="8 12" id="KW-1133">Transmembrane helix</keyword>
<dbReference type="PRINTS" id="PR01262">
    <property type="entry name" value="INNEXIN"/>
</dbReference>
<keyword evidence="11 12" id="KW-0407">Ion channel</keyword>
<comment type="similarity">
    <text evidence="12">Belongs to the pannexin family.</text>
</comment>
<dbReference type="InterPro" id="IPR000990">
    <property type="entry name" value="Innexin"/>
</dbReference>
<keyword evidence="6" id="KW-0303">Gap junction</keyword>
<evidence type="ECO:0000256" key="8">
    <source>
        <dbReference type="ARBA" id="ARBA00022989"/>
    </source>
</evidence>
<dbReference type="PANTHER" id="PTHR11893">
    <property type="entry name" value="INNEXIN"/>
    <property type="match status" value="1"/>
</dbReference>
<evidence type="ECO:0000313" key="14">
    <source>
        <dbReference type="EMBL" id="KRY89029.1"/>
    </source>
</evidence>
<dbReference type="Proteomes" id="UP000054995">
    <property type="component" value="Unassembled WGS sequence"/>
</dbReference>
<evidence type="ECO:0000256" key="9">
    <source>
        <dbReference type="ARBA" id="ARBA00023065"/>
    </source>
</evidence>
<evidence type="ECO:0000256" key="1">
    <source>
        <dbReference type="ARBA" id="ARBA00004610"/>
    </source>
</evidence>
<keyword evidence="3 12" id="KW-0813">Transport</keyword>
<dbReference type="PROSITE" id="PS51013">
    <property type="entry name" value="PANNEXIN"/>
    <property type="match status" value="1"/>
</dbReference>
<dbReference type="GO" id="GO:0005886">
    <property type="term" value="C:plasma membrane"/>
    <property type="evidence" value="ECO:0007669"/>
    <property type="project" value="UniProtKB-SubCell"/>
</dbReference>
<comment type="subcellular location">
    <subcellularLocation>
        <location evidence="1">Cell junction</location>
        <location evidence="1">Gap junction</location>
    </subcellularLocation>
    <subcellularLocation>
        <location evidence="2 12">Cell membrane</location>
        <topology evidence="2 12">Multi-pass membrane protein</topology>
    </subcellularLocation>
</comment>
<evidence type="ECO:0000256" key="3">
    <source>
        <dbReference type="ARBA" id="ARBA00022448"/>
    </source>
</evidence>
<evidence type="ECO:0000256" key="6">
    <source>
        <dbReference type="ARBA" id="ARBA00022868"/>
    </source>
</evidence>
<dbReference type="GO" id="GO:0005921">
    <property type="term" value="C:gap junction"/>
    <property type="evidence" value="ECO:0007669"/>
    <property type="project" value="UniProtKB-SubCell"/>
</dbReference>
<dbReference type="PANTHER" id="PTHR11893:SF14">
    <property type="entry name" value="INNEXIN-10"/>
    <property type="match status" value="1"/>
</dbReference>
<dbReference type="GO" id="GO:0034220">
    <property type="term" value="P:monoatomic ion transmembrane transport"/>
    <property type="evidence" value="ECO:0007669"/>
    <property type="project" value="UniProtKB-KW"/>
</dbReference>
<keyword evidence="7" id="KW-0965">Cell junction</keyword>
<dbReference type="AlphaFoldDB" id="A0A0V1FSX3"/>
<evidence type="ECO:0000256" key="4">
    <source>
        <dbReference type="ARBA" id="ARBA00022475"/>
    </source>
</evidence>
<keyword evidence="10 12" id="KW-0472">Membrane</keyword>
<feature type="transmembrane region" description="Helical" evidence="12">
    <location>
        <begin position="195"/>
        <end position="222"/>
    </location>
</feature>
<keyword evidence="9 12" id="KW-0406">Ion transport</keyword>
<dbReference type="OrthoDB" id="5867527at2759"/>
<organism evidence="14 15">
    <name type="scientific">Trichinella pseudospiralis</name>
    <name type="common">Parasitic roundworm</name>
    <dbReference type="NCBI Taxonomy" id="6337"/>
    <lineage>
        <taxon>Eukaryota</taxon>
        <taxon>Metazoa</taxon>
        <taxon>Ecdysozoa</taxon>
        <taxon>Nematoda</taxon>
        <taxon>Enoplea</taxon>
        <taxon>Dorylaimia</taxon>
        <taxon>Trichinellida</taxon>
        <taxon>Trichinellidae</taxon>
        <taxon>Trichinella</taxon>
    </lineage>
</organism>
<evidence type="ECO:0000256" key="10">
    <source>
        <dbReference type="ARBA" id="ARBA00023136"/>
    </source>
</evidence>
<feature type="compositionally biased region" description="Low complexity" evidence="13">
    <location>
        <begin position="415"/>
        <end position="441"/>
    </location>
</feature>
<keyword evidence="15" id="KW-1185">Reference proteome</keyword>
<evidence type="ECO:0000256" key="13">
    <source>
        <dbReference type="SAM" id="MobiDB-lite"/>
    </source>
</evidence>
<dbReference type="EMBL" id="JYDT01000036">
    <property type="protein sequence ID" value="KRY89029.1"/>
    <property type="molecule type" value="Genomic_DNA"/>
</dbReference>
<evidence type="ECO:0000256" key="5">
    <source>
        <dbReference type="ARBA" id="ARBA00022692"/>
    </source>
</evidence>
<evidence type="ECO:0000256" key="2">
    <source>
        <dbReference type="ARBA" id="ARBA00004651"/>
    </source>
</evidence>
<feature type="transmembrane region" description="Helical" evidence="12">
    <location>
        <begin position="104"/>
        <end position="123"/>
    </location>
</feature>
<comment type="caution">
    <text evidence="14">The sequence shown here is derived from an EMBL/GenBank/DDBJ whole genome shotgun (WGS) entry which is preliminary data.</text>
</comment>
<evidence type="ECO:0000256" key="12">
    <source>
        <dbReference type="RuleBase" id="RU010713"/>
    </source>
</evidence>
<dbReference type="Pfam" id="PF00876">
    <property type="entry name" value="Innexin"/>
    <property type="match status" value="1"/>
</dbReference>
<protein>
    <recommendedName>
        <fullName evidence="12">Innexin</fullName>
    </recommendedName>
</protein>
<evidence type="ECO:0000256" key="11">
    <source>
        <dbReference type="ARBA" id="ARBA00023303"/>
    </source>
</evidence>
<feature type="transmembrane region" description="Helical" evidence="12">
    <location>
        <begin position="285"/>
        <end position="308"/>
    </location>
</feature>
<evidence type="ECO:0000313" key="15">
    <source>
        <dbReference type="Proteomes" id="UP000054995"/>
    </source>
</evidence>
<feature type="region of interest" description="Disordered" evidence="13">
    <location>
        <begin position="412"/>
        <end position="502"/>
    </location>
</feature>
<gene>
    <name evidence="14" type="primary">inx-10</name>
    <name evidence="12" type="synonym">inx</name>
    <name evidence="14" type="ORF">T4D_8511</name>
</gene>
<keyword evidence="4" id="KW-1003">Cell membrane</keyword>
<sequence>MSYLYSALSSFFLLPSHGDDDDATDQLHYRFTSCLLIVLAIIVSFKQFGGRPIECMVPEMFSSAWEQYAESFCWAQDNYFIPFSDDIPDDVESRQQSRISYYQWVPFFLLTSALSFQIPYYLWRIMSHRSGIRLQSIIEHVRDPKNVMPDVRRCTLRMLTVHIENALKFQRRVCKKNLKPHKILLFLNLPYTSNYISVLYLIIKCFYLANVIGQFLVMNFFLETQTKDSLYGWHVLRNLLNGTQWHTSGFFPRVTLCDFEVRVMGNLQRYSVQCVLVINLFNEKIFVFLWFWYHLLTLVTLTSFIYWFSMISLPCFSKWFITRHLELADMPFNAKESRDNVRRFVSEYLRADGVFVLRFLNMSTGVIFTSDLIASLWRSFYGAEDRRAELSAQRWPSIAELNWLKEKRSLDKRQSSSSSSSSSSSGSSCNTTSNKSKSTGSVDSKALSTKLHSLKLRPKKKNSYLKVEQNDESNTTLSVPPKEDASVRNSSKKDLKNEQPPI</sequence>
<feature type="compositionally biased region" description="Basic and acidic residues" evidence="13">
    <location>
        <begin position="481"/>
        <end position="502"/>
    </location>
</feature>
<dbReference type="GO" id="GO:0005243">
    <property type="term" value="F:gap junction channel activity"/>
    <property type="evidence" value="ECO:0007669"/>
    <property type="project" value="TreeGrafter"/>
</dbReference>
<proteinExistence type="inferred from homology"/>
<evidence type="ECO:0000256" key="7">
    <source>
        <dbReference type="ARBA" id="ARBA00022949"/>
    </source>
</evidence>
<reference evidence="14 15" key="1">
    <citation type="submission" date="2015-01" db="EMBL/GenBank/DDBJ databases">
        <title>Evolution of Trichinella species and genotypes.</title>
        <authorList>
            <person name="Korhonen P.K."/>
            <person name="Edoardo P."/>
            <person name="Giuseppe L.R."/>
            <person name="Gasser R.B."/>
        </authorList>
    </citation>
    <scope>NUCLEOTIDE SEQUENCE [LARGE SCALE GENOMIC DNA]</scope>
    <source>
        <strain evidence="14">ISS470</strain>
    </source>
</reference>
<feature type="compositionally biased region" description="Basic residues" evidence="13">
    <location>
        <begin position="452"/>
        <end position="463"/>
    </location>
</feature>